<dbReference type="EMBL" id="JBGMDY010000004">
    <property type="protein sequence ID" value="KAL2338661.1"/>
    <property type="molecule type" value="Genomic_DNA"/>
</dbReference>
<dbReference type="PANTHER" id="PTHR33167:SF33">
    <property type="entry name" value="MYB-CC TYPE TRANSCRIPTION FACTOR LHEQLE-CONTAINING DOMAIN-CONTAINING PROTEIN"/>
    <property type="match status" value="1"/>
</dbReference>
<evidence type="ECO:0000313" key="3">
    <source>
        <dbReference type="Proteomes" id="UP001603857"/>
    </source>
</evidence>
<proteinExistence type="predicted"/>
<keyword evidence="3" id="KW-1185">Reference proteome</keyword>
<name>A0ABD1MS77_9FABA</name>
<gene>
    <name evidence="2" type="ORF">Fmac_013107</name>
</gene>
<protein>
    <submittedName>
        <fullName evidence="2">Uncharacterized protein</fullName>
    </submittedName>
</protein>
<dbReference type="Proteomes" id="UP001603857">
    <property type="component" value="Unassembled WGS sequence"/>
</dbReference>
<accession>A0ABD1MS77</accession>
<feature type="compositionally biased region" description="Polar residues" evidence="1">
    <location>
        <begin position="229"/>
        <end position="245"/>
    </location>
</feature>
<organism evidence="2 3">
    <name type="scientific">Flemingia macrophylla</name>
    <dbReference type="NCBI Taxonomy" id="520843"/>
    <lineage>
        <taxon>Eukaryota</taxon>
        <taxon>Viridiplantae</taxon>
        <taxon>Streptophyta</taxon>
        <taxon>Embryophyta</taxon>
        <taxon>Tracheophyta</taxon>
        <taxon>Spermatophyta</taxon>
        <taxon>Magnoliopsida</taxon>
        <taxon>eudicotyledons</taxon>
        <taxon>Gunneridae</taxon>
        <taxon>Pentapetalae</taxon>
        <taxon>rosids</taxon>
        <taxon>fabids</taxon>
        <taxon>Fabales</taxon>
        <taxon>Fabaceae</taxon>
        <taxon>Papilionoideae</taxon>
        <taxon>50 kb inversion clade</taxon>
        <taxon>NPAAA clade</taxon>
        <taxon>indigoferoid/millettioid clade</taxon>
        <taxon>Phaseoleae</taxon>
        <taxon>Flemingia</taxon>
    </lineage>
</organism>
<evidence type="ECO:0000313" key="2">
    <source>
        <dbReference type="EMBL" id="KAL2338661.1"/>
    </source>
</evidence>
<comment type="caution">
    <text evidence="2">The sequence shown here is derived from an EMBL/GenBank/DDBJ whole genome shotgun (WGS) entry which is preliminary data.</text>
</comment>
<feature type="compositionally biased region" description="Polar residues" evidence="1">
    <location>
        <begin position="186"/>
        <end position="199"/>
    </location>
</feature>
<dbReference type="PANTHER" id="PTHR33167">
    <property type="entry name" value="TRANSCRIPTION FACTOR, PUTATIVE (DUF863)-RELATED"/>
    <property type="match status" value="1"/>
</dbReference>
<feature type="region of interest" description="Disordered" evidence="1">
    <location>
        <begin position="177"/>
        <end position="199"/>
    </location>
</feature>
<dbReference type="AlphaFoldDB" id="A0ABD1MS77"/>
<evidence type="ECO:0000256" key="1">
    <source>
        <dbReference type="SAM" id="MobiDB-lite"/>
    </source>
</evidence>
<sequence length="286" mass="32605">MGTKIEYSTNLLATLVDNNNLAVGGVDVWEHCQNKHRRTGINKLQGPMDRMLDRNNTESIKKTMQMHEDIFKHQVRELHRVYSVQKRLMEELKNEIRQQKFWNHMEDIDVSQTHFIKQQHQTTQILQKPDFSVQNLREDLNTREKNVCCSGNTIQMQRGFDLERPAEEEIFTQARGFDEGEAGPSSHASFQSCKISTTSGYDEEEEVDLTLSIGGSQIKNSHLPQLACSNSTNGKTRILNSSGSFKSERDRTGECSDPTTPMSSSTVTFTQQGKGPHWLSQSLKLK</sequence>
<feature type="compositionally biased region" description="Polar residues" evidence="1">
    <location>
        <begin position="257"/>
        <end position="286"/>
    </location>
</feature>
<feature type="region of interest" description="Disordered" evidence="1">
    <location>
        <begin position="229"/>
        <end position="286"/>
    </location>
</feature>
<reference evidence="2 3" key="1">
    <citation type="submission" date="2024-08" db="EMBL/GenBank/DDBJ databases">
        <title>Insights into the chromosomal genome structure of Flemingia macrophylla.</title>
        <authorList>
            <person name="Ding Y."/>
            <person name="Zhao Y."/>
            <person name="Bi W."/>
            <person name="Wu M."/>
            <person name="Zhao G."/>
            <person name="Gong Y."/>
            <person name="Li W."/>
            <person name="Zhang P."/>
        </authorList>
    </citation>
    <scope>NUCLEOTIDE SEQUENCE [LARGE SCALE GENOMIC DNA]</scope>
    <source>
        <strain evidence="2">DYQJB</strain>
        <tissue evidence="2">Leaf</tissue>
    </source>
</reference>